<dbReference type="Pfam" id="PF07589">
    <property type="entry name" value="PEP-CTERM"/>
    <property type="match status" value="1"/>
</dbReference>
<dbReference type="InterPro" id="IPR013424">
    <property type="entry name" value="Ice-binding_C"/>
</dbReference>
<feature type="domain" description="Ice-binding protein C-terminal" evidence="2">
    <location>
        <begin position="254"/>
        <end position="277"/>
    </location>
</feature>
<reference evidence="3" key="1">
    <citation type="journal article" date="2011" name="J. Bacteriol.">
        <title>Long-chain N-acyl amino acid synthases are linked to the putative PEP-CTERM/exosortase protein-sorting system in Gram-negative bacteria.</title>
        <authorList>
            <person name="Craig J.W."/>
            <person name="Cherry M.A."/>
            <person name="Brady S.F."/>
        </authorList>
    </citation>
    <scope>NUCLEOTIDE SEQUENCE</scope>
</reference>
<name>G4WVD8_9BACT</name>
<protein>
    <submittedName>
        <fullName evidence="3">PEP-CTERM motif protein</fullName>
    </submittedName>
</protein>
<evidence type="ECO:0000313" key="3">
    <source>
        <dbReference type="EMBL" id="AEQ20390.1"/>
    </source>
</evidence>
<dbReference type="AlphaFoldDB" id="G4WVD8"/>
<evidence type="ECO:0000259" key="2">
    <source>
        <dbReference type="Pfam" id="PF07589"/>
    </source>
</evidence>
<accession>G4WVD8</accession>
<feature type="chain" id="PRO_5003470777" evidence="1">
    <location>
        <begin position="28"/>
        <end position="282"/>
    </location>
</feature>
<keyword evidence="1" id="KW-0732">Signal</keyword>
<sequence length="282" mass="29539">MKLKTLQKALAVGVFTAAAGYAVQSSAAFTFTEVAAFTNGVGAATPLASILYSGPVTGVNAPAPGTSPPLFNTMSWLINTSPQSDLILSNPAAMSALPVAPVWTTITTLTQNNRIIPGPLTWSNQSILGRLQIFDGATKVLDNPSTDIISFVETDNAGFTGVPPNDMIDPTKCPQPDPLGSQCDDHFIFAPGSLGSLMFMAADGSQWLAEFRLFNFVNAGFDPANPTNGFVYTAEATTASLDVQIRITPKAINVPEPGTLTLLGIGLLGLGIAVRRRLGRQA</sequence>
<feature type="signal peptide" evidence="1">
    <location>
        <begin position="1"/>
        <end position="27"/>
    </location>
</feature>
<proteinExistence type="predicted"/>
<evidence type="ECO:0000256" key="1">
    <source>
        <dbReference type="SAM" id="SignalP"/>
    </source>
</evidence>
<dbReference type="EMBL" id="JF429408">
    <property type="protein sequence ID" value="AEQ20390.1"/>
    <property type="molecule type" value="Genomic_DNA"/>
</dbReference>
<dbReference type="NCBIfam" id="TIGR02595">
    <property type="entry name" value="PEP_CTERM"/>
    <property type="match status" value="1"/>
</dbReference>
<organism evidence="3">
    <name type="scientific">uncultured bacterium CSL11</name>
    <dbReference type="NCBI Taxonomy" id="1091566"/>
    <lineage>
        <taxon>Bacteria</taxon>
        <taxon>environmental samples</taxon>
    </lineage>
</organism>